<evidence type="ECO:0000259" key="12">
    <source>
        <dbReference type="PROSITE" id="PS52048"/>
    </source>
</evidence>
<protein>
    <recommendedName>
        <fullName evidence="9 11">Ubiquitin carboxyl-terminal hydrolase</fullName>
        <ecNumber evidence="3 11">3.4.19.12</ecNumber>
    </recommendedName>
</protein>
<evidence type="ECO:0000256" key="3">
    <source>
        <dbReference type="ARBA" id="ARBA00012759"/>
    </source>
</evidence>
<accession>A0A9P0H1S7</accession>
<reference evidence="13" key="1">
    <citation type="submission" date="2022-01" db="EMBL/GenBank/DDBJ databases">
        <authorList>
            <person name="King R."/>
        </authorList>
    </citation>
    <scope>NUCLEOTIDE SEQUENCE</scope>
</reference>
<dbReference type="SUPFAM" id="SSF54001">
    <property type="entry name" value="Cysteine proteinases"/>
    <property type="match status" value="1"/>
</dbReference>
<dbReference type="PANTHER" id="PTHR10589">
    <property type="entry name" value="UBIQUITIN CARBOXYL-TERMINAL HYDROLASE"/>
    <property type="match status" value="1"/>
</dbReference>
<evidence type="ECO:0000256" key="4">
    <source>
        <dbReference type="ARBA" id="ARBA00022670"/>
    </source>
</evidence>
<dbReference type="PRINTS" id="PR00707">
    <property type="entry name" value="UBCTHYDRLASE"/>
</dbReference>
<evidence type="ECO:0000256" key="8">
    <source>
        <dbReference type="ARBA" id="ARBA00055560"/>
    </source>
</evidence>
<evidence type="ECO:0000256" key="11">
    <source>
        <dbReference type="RuleBase" id="RU361215"/>
    </source>
</evidence>
<dbReference type="GO" id="GO:0016579">
    <property type="term" value="P:protein deubiquitination"/>
    <property type="evidence" value="ECO:0007669"/>
    <property type="project" value="TreeGrafter"/>
</dbReference>
<dbReference type="EC" id="3.4.19.12" evidence="3 11"/>
<evidence type="ECO:0000256" key="10">
    <source>
        <dbReference type="PROSITE-ProRule" id="PRU01393"/>
    </source>
</evidence>
<feature type="active site" description="Nucleophile" evidence="10">
    <location>
        <position position="55"/>
    </location>
</feature>
<proteinExistence type="inferred from homology"/>
<organism evidence="13 14">
    <name type="scientific">Nezara viridula</name>
    <name type="common">Southern green stink bug</name>
    <name type="synonym">Cimex viridulus</name>
    <dbReference type="NCBI Taxonomy" id="85310"/>
    <lineage>
        <taxon>Eukaryota</taxon>
        <taxon>Metazoa</taxon>
        <taxon>Ecdysozoa</taxon>
        <taxon>Arthropoda</taxon>
        <taxon>Hexapoda</taxon>
        <taxon>Insecta</taxon>
        <taxon>Pterygota</taxon>
        <taxon>Neoptera</taxon>
        <taxon>Paraneoptera</taxon>
        <taxon>Hemiptera</taxon>
        <taxon>Heteroptera</taxon>
        <taxon>Panheteroptera</taxon>
        <taxon>Pentatomomorpha</taxon>
        <taxon>Pentatomoidea</taxon>
        <taxon>Pentatomidae</taxon>
        <taxon>Pentatominae</taxon>
        <taxon>Nezara</taxon>
    </lineage>
</organism>
<keyword evidence="6 10" id="KW-0378">Hydrolase</keyword>
<comment type="function">
    <text evidence="8">Ubiquitin-protein hydrolase is involved both in the processing of ubiquitin precursors and of ubiquitinated proteins. This enzyme is a thiol protease that recognizes and hydrolyzes a peptide bond at the C-terminal glycine of ubiquitin.</text>
</comment>
<dbReference type="Pfam" id="PF01088">
    <property type="entry name" value="Peptidase_C12"/>
    <property type="match status" value="1"/>
</dbReference>
<feature type="active site" description="Proton donor" evidence="10">
    <location>
        <position position="128"/>
    </location>
</feature>
<dbReference type="GO" id="GO:0005737">
    <property type="term" value="C:cytoplasm"/>
    <property type="evidence" value="ECO:0007669"/>
    <property type="project" value="TreeGrafter"/>
</dbReference>
<dbReference type="GO" id="GO:0004843">
    <property type="term" value="F:cysteine-type deubiquitinase activity"/>
    <property type="evidence" value="ECO:0007669"/>
    <property type="project" value="UniProtKB-UniRule"/>
</dbReference>
<dbReference type="GO" id="GO:0006511">
    <property type="term" value="P:ubiquitin-dependent protein catabolic process"/>
    <property type="evidence" value="ECO:0007669"/>
    <property type="project" value="UniProtKB-UniRule"/>
</dbReference>
<dbReference type="PANTHER" id="PTHR10589:SF17">
    <property type="entry name" value="UBIQUITIN CARBOXYL-TERMINAL HYDROLASE"/>
    <property type="match status" value="1"/>
</dbReference>
<evidence type="ECO:0000256" key="7">
    <source>
        <dbReference type="ARBA" id="ARBA00022807"/>
    </source>
</evidence>
<evidence type="ECO:0000256" key="6">
    <source>
        <dbReference type="ARBA" id="ARBA00022801"/>
    </source>
</evidence>
<dbReference type="PROSITE" id="PS00140">
    <property type="entry name" value="UCH_1"/>
    <property type="match status" value="1"/>
</dbReference>
<gene>
    <name evidence="13" type="ORF">NEZAVI_LOCUS2711</name>
</gene>
<dbReference type="InterPro" id="IPR057254">
    <property type="entry name" value="UCH_AS"/>
</dbReference>
<dbReference type="EMBL" id="OV725077">
    <property type="protein sequence ID" value="CAH1391771.1"/>
    <property type="molecule type" value="Genomic_DNA"/>
</dbReference>
<dbReference type="Gene3D" id="3.40.532.10">
    <property type="entry name" value="Peptidase C12, ubiquitin carboxyl-terminal hydrolase"/>
    <property type="match status" value="1"/>
</dbReference>
<evidence type="ECO:0000256" key="9">
    <source>
        <dbReference type="ARBA" id="ARBA00073226"/>
    </source>
</evidence>
<feature type="site" description="Transition state stabilizer" evidence="10">
    <location>
        <position position="49"/>
    </location>
</feature>
<name>A0A9P0H1S7_NEZVI</name>
<sequence length="191" mass="21072">MLGIIPRPTLAMILLFPTSEKYEKLKEEQEAALKEKGQEVSPNVYYLKQVISNSCGTVALVHSVANNDNDIQLGDGFLKQFLEDTKSLTPEERGDALASNQGFITAHTEIATEGQSQLPTDDNPVLHHFVAFVCKDGTLYELDGRKAFPINHGPTNSESFIEDAAKVITDIMKKDPDEMRFTVCALSANID</sequence>
<dbReference type="AlphaFoldDB" id="A0A9P0H1S7"/>
<dbReference type="FunFam" id="3.40.532.10:FF:000006">
    <property type="entry name" value="Ubiquitin carboxyl-terminal hydrolase"/>
    <property type="match status" value="1"/>
</dbReference>
<evidence type="ECO:0000256" key="5">
    <source>
        <dbReference type="ARBA" id="ARBA00022786"/>
    </source>
</evidence>
<dbReference type="PROSITE" id="PS52048">
    <property type="entry name" value="UCH_DOMAIN"/>
    <property type="match status" value="1"/>
</dbReference>
<dbReference type="OrthoDB" id="427186at2759"/>
<keyword evidence="7 10" id="KW-0788">Thiol protease</keyword>
<keyword evidence="14" id="KW-1185">Reference proteome</keyword>
<feature type="domain" description="UCH catalytic" evidence="12">
    <location>
        <begin position="1"/>
        <end position="188"/>
    </location>
</feature>
<comment type="similarity">
    <text evidence="2 10 11">Belongs to the peptidase C12 family.</text>
</comment>
<dbReference type="Proteomes" id="UP001152798">
    <property type="component" value="Chromosome 1"/>
</dbReference>
<evidence type="ECO:0000256" key="2">
    <source>
        <dbReference type="ARBA" id="ARBA00009326"/>
    </source>
</evidence>
<feature type="site" description="Important for enzyme activity" evidence="10">
    <location>
        <position position="143"/>
    </location>
</feature>
<dbReference type="InterPro" id="IPR001578">
    <property type="entry name" value="Peptidase_C12_UCH"/>
</dbReference>
<dbReference type="InterPro" id="IPR038765">
    <property type="entry name" value="Papain-like_cys_pep_sf"/>
</dbReference>
<keyword evidence="5 10" id="KW-0833">Ubl conjugation pathway</keyword>
<keyword evidence="4 10" id="KW-0645">Protease</keyword>
<comment type="catalytic activity">
    <reaction evidence="1 10 11">
        <text>Thiol-dependent hydrolysis of ester, thioester, amide, peptide and isopeptide bonds formed by the C-terminal Gly of ubiquitin (a 76-residue protein attached to proteins as an intracellular targeting signal).</text>
        <dbReference type="EC" id="3.4.19.12"/>
    </reaction>
</comment>
<evidence type="ECO:0000256" key="1">
    <source>
        <dbReference type="ARBA" id="ARBA00000707"/>
    </source>
</evidence>
<dbReference type="CDD" id="cd09616">
    <property type="entry name" value="Peptidase_C12_UCH_L1_L3"/>
    <property type="match status" value="1"/>
</dbReference>
<evidence type="ECO:0000313" key="13">
    <source>
        <dbReference type="EMBL" id="CAH1391771.1"/>
    </source>
</evidence>
<evidence type="ECO:0000313" key="14">
    <source>
        <dbReference type="Proteomes" id="UP001152798"/>
    </source>
</evidence>
<dbReference type="InterPro" id="IPR036959">
    <property type="entry name" value="Peptidase_C12_UCH_sf"/>
</dbReference>